<dbReference type="AlphaFoldDB" id="A0A8H7M143"/>
<gene>
    <name evidence="1" type="ORF">RHS01_09206</name>
</gene>
<dbReference type="Proteomes" id="UP000614334">
    <property type="component" value="Unassembled WGS sequence"/>
</dbReference>
<comment type="caution">
    <text evidence="1">The sequence shown here is derived from an EMBL/GenBank/DDBJ whole genome shotgun (WGS) entry which is preliminary data.</text>
</comment>
<sequence length="197" mass="21611">MSADNIKHILDTDLGSLEENLAGVSGRFAADIIGPIDPETRTDVLESILYAQLAASGRCNAFTDPMKCQELVGLAWTNVDSDFQEASLFEQDISVSRLVLQFLTNEEGTKAKNTVYTLSHRDPTETVVRVFNTSGGRGEVSNFQLGTVLQSGGNIKLGIMNEPRVDCYTLTVLLFLEGGAFYYSSYSNHFFTVHTPI</sequence>
<accession>A0A8H7M143</accession>
<evidence type="ECO:0000313" key="1">
    <source>
        <dbReference type="EMBL" id="KAF8750481.1"/>
    </source>
</evidence>
<name>A0A8H7M143_9AGAM</name>
<organism evidence="1 2">
    <name type="scientific">Rhizoctonia solani</name>
    <dbReference type="NCBI Taxonomy" id="456999"/>
    <lineage>
        <taxon>Eukaryota</taxon>
        <taxon>Fungi</taxon>
        <taxon>Dikarya</taxon>
        <taxon>Basidiomycota</taxon>
        <taxon>Agaricomycotina</taxon>
        <taxon>Agaricomycetes</taxon>
        <taxon>Cantharellales</taxon>
        <taxon>Ceratobasidiaceae</taxon>
        <taxon>Rhizoctonia</taxon>
    </lineage>
</organism>
<proteinExistence type="predicted"/>
<protein>
    <submittedName>
        <fullName evidence="1">Uncharacterized protein</fullName>
    </submittedName>
</protein>
<reference evidence="1" key="1">
    <citation type="submission" date="2020-09" db="EMBL/GenBank/DDBJ databases">
        <title>Comparative genome analyses of four rice-infecting Rhizoctonia solani isolates reveal extensive enrichment of homogalacturonan modification genes.</title>
        <authorList>
            <person name="Lee D.-Y."/>
            <person name="Jeon J."/>
            <person name="Kim K.-T."/>
            <person name="Cheong K."/>
            <person name="Song H."/>
            <person name="Choi G."/>
            <person name="Ko J."/>
            <person name="Opiyo S.O."/>
            <person name="Zuo S."/>
            <person name="Madhav S."/>
            <person name="Lee Y.-H."/>
            <person name="Wang G.-L."/>
        </authorList>
    </citation>
    <scope>NUCLEOTIDE SEQUENCE</scope>
    <source>
        <strain evidence="1">AG1-IA B2</strain>
    </source>
</reference>
<evidence type="ECO:0000313" key="2">
    <source>
        <dbReference type="Proteomes" id="UP000614334"/>
    </source>
</evidence>
<dbReference type="EMBL" id="JACYCF010000020">
    <property type="protein sequence ID" value="KAF8750481.1"/>
    <property type="molecule type" value="Genomic_DNA"/>
</dbReference>